<dbReference type="RefSeq" id="WP_353500216.1">
    <property type="nucleotide sequence ID" value="NZ_CP115922.1"/>
</dbReference>
<dbReference type="SUPFAM" id="SSF52540">
    <property type="entry name" value="P-loop containing nucleoside triphosphate hydrolases"/>
    <property type="match status" value="1"/>
</dbReference>
<organism evidence="2">
    <name type="scientific">Vibrio chaetopteri</name>
    <dbReference type="NCBI Taxonomy" id="3016528"/>
    <lineage>
        <taxon>Bacteria</taxon>
        <taxon>Pseudomonadati</taxon>
        <taxon>Pseudomonadota</taxon>
        <taxon>Gammaproteobacteria</taxon>
        <taxon>Vibrionales</taxon>
        <taxon>Vibrionaceae</taxon>
        <taxon>Vibrio</taxon>
    </lineage>
</organism>
<accession>A0AAU8BTV9</accession>
<protein>
    <submittedName>
        <fullName evidence="2">ParA family protein</fullName>
    </submittedName>
</protein>
<dbReference type="InterPro" id="IPR050678">
    <property type="entry name" value="DNA_Partitioning_ATPase"/>
</dbReference>
<sequence>MSNNIDLADRIEARAEGLSKSEISRRDAIIDQTYVEIEDKEISNLLLTHCVSKANIASICGISLNTYIAYEEKAIEEGVMEPAIKYKGKWQYTPRHVHAMMDYLERERWSDKYQTCVINVQNQKGGTGKSTSTISLATKLALDFNLRPRICVIDLDPQGSLRVFVDPDALEESDLDMLTTVELMLGDKAPSGLYQEYIEQGYSHKEIVDLSLLSSHLPNLSILPAIPSDEAFSSIAWQDGLASGDLSCLKLLKERVIDFLRDDFDLIFIDTGPHVNPLSWNALYASKVLLIPVTPHKLDWQSTIQFYESLPNQLRNLPEGAEGIAFEKFLITNRDTENNRDDAIVDIIKDEMGSLVLNNQILKSSAFEAAARNYRTVSDIRKTDKLCPDTQLDKAQSSVEAVANEFKNLLKDN</sequence>
<proteinExistence type="predicted"/>
<dbReference type="Gene3D" id="3.40.50.300">
    <property type="entry name" value="P-loop containing nucleotide triphosphate hydrolases"/>
    <property type="match status" value="1"/>
</dbReference>
<gene>
    <name evidence="2" type="ORF">PG915_24445</name>
</gene>
<dbReference type="InterPro" id="IPR027417">
    <property type="entry name" value="P-loop_NTPase"/>
</dbReference>
<keyword evidence="2" id="KW-0614">Plasmid</keyword>
<dbReference type="PANTHER" id="PTHR13696:SF98">
    <property type="entry name" value="PLASMID PARTITION PROTEIN A"/>
    <property type="match status" value="1"/>
</dbReference>
<dbReference type="KEGG" id="vck:PG915_24445"/>
<dbReference type="Pfam" id="PF13614">
    <property type="entry name" value="AAA_31"/>
    <property type="match status" value="1"/>
</dbReference>
<evidence type="ECO:0000313" key="2">
    <source>
        <dbReference type="EMBL" id="XCD19089.1"/>
    </source>
</evidence>
<dbReference type="EMBL" id="CP115922">
    <property type="protein sequence ID" value="XCD19089.1"/>
    <property type="molecule type" value="Genomic_DNA"/>
</dbReference>
<dbReference type="PANTHER" id="PTHR13696">
    <property type="entry name" value="P-LOOP CONTAINING NUCLEOSIDE TRIPHOSPHATE HYDROLASE"/>
    <property type="match status" value="1"/>
</dbReference>
<geneLocation type="plasmid" evidence="2">
    <name>p1</name>
</geneLocation>
<dbReference type="InterPro" id="IPR025669">
    <property type="entry name" value="AAA_dom"/>
</dbReference>
<feature type="domain" description="AAA" evidence="1">
    <location>
        <begin position="117"/>
        <end position="307"/>
    </location>
</feature>
<dbReference type="AlphaFoldDB" id="A0AAU8BTV9"/>
<name>A0AAU8BTV9_9VIBR</name>
<evidence type="ECO:0000259" key="1">
    <source>
        <dbReference type="Pfam" id="PF13614"/>
    </source>
</evidence>
<dbReference type="CDD" id="cd02042">
    <property type="entry name" value="ParAB_family"/>
    <property type="match status" value="1"/>
</dbReference>
<reference evidence="2" key="1">
    <citation type="submission" date="2023-01" db="EMBL/GenBank/DDBJ databases">
        <title>Vibrio sp. CB1-14 genome sequencing.</title>
        <authorList>
            <person name="Otstavnykh N."/>
            <person name="Isaeva M."/>
            <person name="Meleshko D."/>
        </authorList>
    </citation>
    <scope>NUCLEOTIDE SEQUENCE</scope>
    <source>
        <strain evidence="2">CB1-14</strain>
        <plasmid evidence="2">p1</plasmid>
    </source>
</reference>